<reference evidence="2 3" key="1">
    <citation type="submission" date="2015-09" db="EMBL/GenBank/DDBJ databases">
        <title>Identification and resolution of microdiversity through metagenomic sequencing of parallel consortia.</title>
        <authorList>
            <person name="Nelson W.C."/>
            <person name="Romine M.F."/>
            <person name="Lindemann S.R."/>
        </authorList>
    </citation>
    <scope>NUCLEOTIDE SEQUENCE [LARGE SCALE GENOMIC DNA]</scope>
    <source>
        <strain evidence="2">Ana</strain>
    </source>
</reference>
<evidence type="ECO:0000313" key="2">
    <source>
        <dbReference type="EMBL" id="KPQ37593.1"/>
    </source>
</evidence>
<gene>
    <name evidence="2" type="ORF">HLUCCA11_00670</name>
</gene>
<feature type="transmembrane region" description="Helical" evidence="1">
    <location>
        <begin position="20"/>
        <end position="44"/>
    </location>
</feature>
<evidence type="ECO:0000256" key="1">
    <source>
        <dbReference type="SAM" id="Phobius"/>
    </source>
</evidence>
<accession>A0A0P8A3K7</accession>
<dbReference type="STRING" id="1666911.HLUCCA11_00670"/>
<dbReference type="EMBL" id="LJZR01000001">
    <property type="protein sequence ID" value="KPQ37593.1"/>
    <property type="molecule type" value="Genomic_DNA"/>
</dbReference>
<name>A0A0P8A3K7_9CYAN</name>
<sequence length="266" mass="29287">MTHSSPPTSAPKEILPSPLAAISLKLVGAITILAALIDFLTLLLPPQFGNRAWQLATTTQLVDRGIVPLVGIALLFTGYWIDSSLGRVPRRVSLALDARFWTCLLSCLLGLMFLFTTVLHPNNVRIQSREALSQVASEATEATSELEQRLSADLNARRTQIAALLENEEQLQAAIASGELDEAQLAQIERFRNNPEELNNFLNSQVGEAQNQLQTRIGEQQKEAEARLKAEALKATVRVTLSSLLLTFGYTFIGWQGLRRLLAMVN</sequence>
<keyword evidence="1" id="KW-0812">Transmembrane</keyword>
<feature type="transmembrane region" description="Helical" evidence="1">
    <location>
        <begin position="101"/>
        <end position="119"/>
    </location>
</feature>
<feature type="transmembrane region" description="Helical" evidence="1">
    <location>
        <begin position="237"/>
        <end position="258"/>
    </location>
</feature>
<dbReference type="InterPro" id="IPR047709">
    <property type="entry name" value="HpsJ-like"/>
</dbReference>
<dbReference type="NCBIfam" id="NF038305">
    <property type="entry name" value="HpsJ_fam"/>
    <property type="match status" value="1"/>
</dbReference>
<evidence type="ECO:0000313" key="3">
    <source>
        <dbReference type="Proteomes" id="UP000050465"/>
    </source>
</evidence>
<dbReference type="AlphaFoldDB" id="A0A0P8A3K7"/>
<organism evidence="2 3">
    <name type="scientific">Phormidesmis priestleyi Ana</name>
    <dbReference type="NCBI Taxonomy" id="1666911"/>
    <lineage>
        <taxon>Bacteria</taxon>
        <taxon>Bacillati</taxon>
        <taxon>Cyanobacteriota</taxon>
        <taxon>Cyanophyceae</taxon>
        <taxon>Leptolyngbyales</taxon>
        <taxon>Leptolyngbyaceae</taxon>
        <taxon>Phormidesmis</taxon>
    </lineage>
</organism>
<feature type="transmembrane region" description="Helical" evidence="1">
    <location>
        <begin position="65"/>
        <end position="81"/>
    </location>
</feature>
<protein>
    <submittedName>
        <fullName evidence="2">Uncharacterized protein</fullName>
    </submittedName>
</protein>
<keyword evidence="1" id="KW-1133">Transmembrane helix</keyword>
<keyword evidence="1" id="KW-0472">Membrane</keyword>
<comment type="caution">
    <text evidence="2">The sequence shown here is derived from an EMBL/GenBank/DDBJ whole genome shotgun (WGS) entry which is preliminary data.</text>
</comment>
<dbReference type="Proteomes" id="UP000050465">
    <property type="component" value="Unassembled WGS sequence"/>
</dbReference>
<proteinExistence type="predicted"/>
<dbReference type="PATRIC" id="fig|1666911.3.peg.2517"/>